<accession>A0A8S2APN0</accession>
<evidence type="ECO:0000256" key="1">
    <source>
        <dbReference type="SAM" id="MobiDB-lite"/>
    </source>
</evidence>
<evidence type="ECO:0000313" key="3">
    <source>
        <dbReference type="Proteomes" id="UP000682877"/>
    </source>
</evidence>
<gene>
    <name evidence="2" type="ORF">AARE701A_LOCUS16717</name>
</gene>
<feature type="compositionally biased region" description="Basic and acidic residues" evidence="1">
    <location>
        <begin position="70"/>
        <end position="89"/>
    </location>
</feature>
<dbReference type="Proteomes" id="UP000682877">
    <property type="component" value="Chromosome 6"/>
</dbReference>
<evidence type="ECO:0000313" key="2">
    <source>
        <dbReference type="EMBL" id="CAE6133426.1"/>
    </source>
</evidence>
<name>A0A8S2APN0_ARAAE</name>
<organism evidence="2 3">
    <name type="scientific">Arabidopsis arenosa</name>
    <name type="common">Sand rock-cress</name>
    <name type="synonym">Cardaminopsis arenosa</name>
    <dbReference type="NCBI Taxonomy" id="38785"/>
    <lineage>
        <taxon>Eukaryota</taxon>
        <taxon>Viridiplantae</taxon>
        <taxon>Streptophyta</taxon>
        <taxon>Embryophyta</taxon>
        <taxon>Tracheophyta</taxon>
        <taxon>Spermatophyta</taxon>
        <taxon>Magnoliopsida</taxon>
        <taxon>eudicotyledons</taxon>
        <taxon>Gunneridae</taxon>
        <taxon>Pentapetalae</taxon>
        <taxon>rosids</taxon>
        <taxon>malvids</taxon>
        <taxon>Brassicales</taxon>
        <taxon>Brassicaceae</taxon>
        <taxon>Camelineae</taxon>
        <taxon>Arabidopsis</taxon>
    </lineage>
</organism>
<dbReference type="AlphaFoldDB" id="A0A8S2APN0"/>
<keyword evidence="3" id="KW-1185">Reference proteome</keyword>
<dbReference type="EMBL" id="LR999456">
    <property type="protein sequence ID" value="CAE6133426.1"/>
    <property type="molecule type" value="Genomic_DNA"/>
</dbReference>
<feature type="region of interest" description="Disordered" evidence="1">
    <location>
        <begin position="35"/>
        <end position="54"/>
    </location>
</feature>
<sequence length="120" mass="13559">MVRWRTIQKEISALFSFWDWRWFEASWYRIWGAKSSPSASLVPPARDPNRPKYNGRISRQSLLISGQSGEEARQQGKGDRANPEMHWEVKTGTMKAGEPTLSDNAPQGGDTIGTSSTFRS</sequence>
<reference evidence="2" key="1">
    <citation type="submission" date="2021-01" db="EMBL/GenBank/DDBJ databases">
        <authorList>
            <person name="Bezrukov I."/>
        </authorList>
    </citation>
    <scope>NUCLEOTIDE SEQUENCE</scope>
</reference>
<proteinExistence type="predicted"/>
<feature type="region of interest" description="Disordered" evidence="1">
    <location>
        <begin position="63"/>
        <end position="120"/>
    </location>
</feature>
<protein>
    <submittedName>
        <fullName evidence="2">Uncharacterized protein</fullName>
    </submittedName>
</protein>